<evidence type="ECO:0000313" key="4">
    <source>
        <dbReference type="Proteomes" id="UP000031668"/>
    </source>
</evidence>
<keyword evidence="1" id="KW-1133">Transmembrane helix</keyword>
<sequence length="189" mass="21550">MKLVLFLNSLIIYLSLQDCLDHKDNSHPVGYIITPLPMKPCHLCICNEEKNWNCTDHGSCDLLNCDTSHPDVLNCCQKFGCKSSRKINVVNSNKMKTLSKIMIPLLLVICVVLWLLPRYCRAGQRHLIAKKFVDLFIKGRDNFRKRDPTEDLGADQSKPNVEHLSVNKLVPDSKRSDSFNEKIIEISAL</sequence>
<gene>
    <name evidence="3" type="ORF">RF11_11645</name>
</gene>
<dbReference type="Proteomes" id="UP000031668">
    <property type="component" value="Unassembled WGS sequence"/>
</dbReference>
<keyword evidence="1" id="KW-0812">Transmembrane</keyword>
<keyword evidence="1" id="KW-0472">Membrane</keyword>
<reference evidence="3 4" key="1">
    <citation type="journal article" date="2014" name="Genome Biol. Evol.">
        <title>The genome of the myxosporean Thelohanellus kitauei shows adaptations to nutrient acquisition within its fish host.</title>
        <authorList>
            <person name="Yang Y."/>
            <person name="Xiong J."/>
            <person name="Zhou Z."/>
            <person name="Huo F."/>
            <person name="Miao W."/>
            <person name="Ran C."/>
            <person name="Liu Y."/>
            <person name="Zhang J."/>
            <person name="Feng J."/>
            <person name="Wang M."/>
            <person name="Wang M."/>
            <person name="Wang L."/>
            <person name="Yao B."/>
        </authorList>
    </citation>
    <scope>NUCLEOTIDE SEQUENCE [LARGE SCALE GENOMIC DNA]</scope>
    <source>
        <strain evidence="3">Wuqing</strain>
    </source>
</reference>
<name>A0A0C2M849_THEKT</name>
<feature type="signal peptide" evidence="2">
    <location>
        <begin position="1"/>
        <end position="17"/>
    </location>
</feature>
<feature type="transmembrane region" description="Helical" evidence="1">
    <location>
        <begin position="101"/>
        <end position="120"/>
    </location>
</feature>
<evidence type="ECO:0000256" key="2">
    <source>
        <dbReference type="SAM" id="SignalP"/>
    </source>
</evidence>
<keyword evidence="2" id="KW-0732">Signal</keyword>
<evidence type="ECO:0000256" key="1">
    <source>
        <dbReference type="SAM" id="Phobius"/>
    </source>
</evidence>
<organism evidence="3 4">
    <name type="scientific">Thelohanellus kitauei</name>
    <name type="common">Myxosporean</name>
    <dbReference type="NCBI Taxonomy" id="669202"/>
    <lineage>
        <taxon>Eukaryota</taxon>
        <taxon>Metazoa</taxon>
        <taxon>Cnidaria</taxon>
        <taxon>Myxozoa</taxon>
        <taxon>Myxosporea</taxon>
        <taxon>Bivalvulida</taxon>
        <taxon>Platysporina</taxon>
        <taxon>Myxobolidae</taxon>
        <taxon>Thelohanellus</taxon>
    </lineage>
</organism>
<evidence type="ECO:0000313" key="3">
    <source>
        <dbReference type="EMBL" id="KII63160.1"/>
    </source>
</evidence>
<feature type="chain" id="PRO_5002164173" evidence="2">
    <location>
        <begin position="18"/>
        <end position="189"/>
    </location>
</feature>
<proteinExistence type="predicted"/>
<keyword evidence="4" id="KW-1185">Reference proteome</keyword>
<accession>A0A0C2M849</accession>
<comment type="caution">
    <text evidence="3">The sequence shown here is derived from an EMBL/GenBank/DDBJ whole genome shotgun (WGS) entry which is preliminary data.</text>
</comment>
<dbReference type="EMBL" id="JWZT01004769">
    <property type="protein sequence ID" value="KII63160.1"/>
    <property type="molecule type" value="Genomic_DNA"/>
</dbReference>
<protein>
    <submittedName>
        <fullName evidence="3">Uncharacterized protein</fullName>
    </submittedName>
</protein>
<dbReference type="AlphaFoldDB" id="A0A0C2M849"/>